<comment type="caution">
    <text evidence="3">The sequence shown here is derived from an EMBL/GenBank/DDBJ whole genome shotgun (WGS) entry which is preliminary data.</text>
</comment>
<evidence type="ECO:0000313" key="4">
    <source>
        <dbReference type="Proteomes" id="UP001159641"/>
    </source>
</evidence>
<accession>A0AB34HTU0</accession>
<keyword evidence="4" id="KW-1185">Reference proteome</keyword>
<keyword evidence="1" id="KW-0732">Signal</keyword>
<dbReference type="Pfam" id="PF00031">
    <property type="entry name" value="Cystatin"/>
    <property type="match status" value="1"/>
</dbReference>
<dbReference type="SUPFAM" id="SSF54403">
    <property type="entry name" value="Cystatin/monellin"/>
    <property type="match status" value="1"/>
</dbReference>
<dbReference type="CDD" id="cd00042">
    <property type="entry name" value="CY"/>
    <property type="match status" value="1"/>
</dbReference>
<feature type="signal peptide" evidence="1">
    <location>
        <begin position="1"/>
        <end position="24"/>
    </location>
</feature>
<feature type="domain" description="Cystatin" evidence="2">
    <location>
        <begin position="36"/>
        <end position="77"/>
    </location>
</feature>
<dbReference type="Proteomes" id="UP001159641">
    <property type="component" value="Unassembled WGS sequence"/>
</dbReference>
<dbReference type="InterPro" id="IPR052691">
    <property type="entry name" value="Sperm_Mat_Cystatin"/>
</dbReference>
<dbReference type="EMBL" id="JAIQCJ010000850">
    <property type="protein sequence ID" value="KAJ8794385.1"/>
    <property type="molecule type" value="Genomic_DNA"/>
</dbReference>
<sequence length="101" mass="11235">MARLRPGLLLLMATVALASRGVQAWGSSKVVRKFQDVPESYVYVQQALWFAMKEYNKASKDMYTFKVMQILKSQEQVSGFHSLFSVPTLALVAGLSSVESS</sequence>
<evidence type="ECO:0000259" key="2">
    <source>
        <dbReference type="Pfam" id="PF00031"/>
    </source>
</evidence>
<protein>
    <recommendedName>
        <fullName evidence="2">Cystatin domain-containing protein</fullName>
    </recommendedName>
</protein>
<dbReference type="PANTHER" id="PTHR47010">
    <property type="entry name" value="CYSTATIN-8-RELATED"/>
    <property type="match status" value="1"/>
</dbReference>
<evidence type="ECO:0000256" key="1">
    <source>
        <dbReference type="SAM" id="SignalP"/>
    </source>
</evidence>
<dbReference type="InterPro" id="IPR046350">
    <property type="entry name" value="Cystatin_sf"/>
</dbReference>
<dbReference type="AlphaFoldDB" id="A0AB34HTU0"/>
<gene>
    <name evidence="3" type="ORF">J1605_003152</name>
</gene>
<feature type="chain" id="PRO_5044207167" description="Cystatin domain-containing protein" evidence="1">
    <location>
        <begin position="25"/>
        <end position="101"/>
    </location>
</feature>
<organism evidence="3 4">
    <name type="scientific">Eschrichtius robustus</name>
    <name type="common">California gray whale</name>
    <name type="synonym">Eschrichtius gibbosus</name>
    <dbReference type="NCBI Taxonomy" id="9764"/>
    <lineage>
        <taxon>Eukaryota</taxon>
        <taxon>Metazoa</taxon>
        <taxon>Chordata</taxon>
        <taxon>Craniata</taxon>
        <taxon>Vertebrata</taxon>
        <taxon>Euteleostomi</taxon>
        <taxon>Mammalia</taxon>
        <taxon>Eutheria</taxon>
        <taxon>Laurasiatheria</taxon>
        <taxon>Artiodactyla</taxon>
        <taxon>Whippomorpha</taxon>
        <taxon>Cetacea</taxon>
        <taxon>Mysticeti</taxon>
        <taxon>Eschrichtiidae</taxon>
        <taxon>Eschrichtius</taxon>
    </lineage>
</organism>
<dbReference type="InterPro" id="IPR000010">
    <property type="entry name" value="Cystatin_dom"/>
</dbReference>
<proteinExistence type="predicted"/>
<evidence type="ECO:0000313" key="3">
    <source>
        <dbReference type="EMBL" id="KAJ8794385.1"/>
    </source>
</evidence>
<reference evidence="3 4" key="1">
    <citation type="submission" date="2022-11" db="EMBL/GenBank/DDBJ databases">
        <title>Whole genome sequence of Eschrichtius robustus ER-17-0199.</title>
        <authorList>
            <person name="Bruniche-Olsen A."/>
            <person name="Black A.N."/>
            <person name="Fields C.J."/>
            <person name="Walden K."/>
            <person name="Dewoody J.A."/>
        </authorList>
    </citation>
    <scope>NUCLEOTIDE SEQUENCE [LARGE SCALE GENOMIC DNA]</scope>
    <source>
        <strain evidence="3">ER-17-0199</strain>
        <tissue evidence="3">Blubber</tissue>
    </source>
</reference>
<dbReference type="Gene3D" id="3.10.450.10">
    <property type="match status" value="1"/>
</dbReference>
<dbReference type="PANTHER" id="PTHR47010:SF2">
    <property type="entry name" value="CYSTATIN-13"/>
    <property type="match status" value="1"/>
</dbReference>
<name>A0AB34HTU0_ESCRO</name>
<dbReference type="GO" id="GO:0004869">
    <property type="term" value="F:cysteine-type endopeptidase inhibitor activity"/>
    <property type="evidence" value="ECO:0007669"/>
    <property type="project" value="InterPro"/>
</dbReference>